<dbReference type="AlphaFoldDB" id="A0A1B8GLK2"/>
<dbReference type="EMBL" id="KV460226">
    <property type="protein sequence ID" value="OBT96720.1"/>
    <property type="molecule type" value="Genomic_DNA"/>
</dbReference>
<name>A0A1B8GLK2_9PEZI</name>
<keyword evidence="3" id="KW-1185">Reference proteome</keyword>
<feature type="region of interest" description="Disordered" evidence="1">
    <location>
        <begin position="1"/>
        <end position="32"/>
    </location>
</feature>
<protein>
    <submittedName>
        <fullName evidence="2">Uncharacterized protein</fullName>
    </submittedName>
</protein>
<proteinExistence type="predicted"/>
<feature type="compositionally biased region" description="Acidic residues" evidence="1">
    <location>
        <begin position="15"/>
        <end position="24"/>
    </location>
</feature>
<reference evidence="3" key="2">
    <citation type="journal article" date="2018" name="Nat. Commun.">
        <title>Extreme sensitivity to ultraviolet light in the fungal pathogen causing white-nose syndrome of bats.</title>
        <authorList>
            <person name="Palmer J.M."/>
            <person name="Drees K.P."/>
            <person name="Foster J.T."/>
            <person name="Lindner D.L."/>
        </authorList>
    </citation>
    <scope>NUCLEOTIDE SEQUENCE [LARGE SCALE GENOMIC DNA]</scope>
    <source>
        <strain evidence="3">UAMH 10579</strain>
    </source>
</reference>
<gene>
    <name evidence="2" type="ORF">VE01_04074</name>
</gene>
<sequence>MTNTKDDDHQHDDGSSSDDDDDATIEPRKLVREHGTERLKAALLDRLAEFMAAIPPGGRGPGEDKTAKAKDICATFLQMVDGTAVVYITKNGGLSPDDVKMLKRLQIGLSAGSRTWQPRDKTKDLLRPTMVQFYKGRLVWYLHKLGEVFRQVQSTFLVDDNEINSKLARLQQLCFLNEELDDGQWTDAISLEYELRHEPPLKAHLHTLGLFEEDSQKLLRQVLFLGRPESA</sequence>
<dbReference type="Proteomes" id="UP000091956">
    <property type="component" value="Unassembled WGS sequence"/>
</dbReference>
<dbReference type="RefSeq" id="XP_018130453.1">
    <property type="nucleotide sequence ID" value="XM_018273551.1"/>
</dbReference>
<feature type="compositionally biased region" description="Basic and acidic residues" evidence="1">
    <location>
        <begin position="1"/>
        <end position="14"/>
    </location>
</feature>
<accession>A0A1B8GLK2</accession>
<organism evidence="2 3">
    <name type="scientific">Pseudogymnoascus verrucosus</name>
    <dbReference type="NCBI Taxonomy" id="342668"/>
    <lineage>
        <taxon>Eukaryota</taxon>
        <taxon>Fungi</taxon>
        <taxon>Dikarya</taxon>
        <taxon>Ascomycota</taxon>
        <taxon>Pezizomycotina</taxon>
        <taxon>Leotiomycetes</taxon>
        <taxon>Thelebolales</taxon>
        <taxon>Thelebolaceae</taxon>
        <taxon>Pseudogymnoascus</taxon>
    </lineage>
</organism>
<evidence type="ECO:0000313" key="3">
    <source>
        <dbReference type="Proteomes" id="UP000091956"/>
    </source>
</evidence>
<dbReference type="GeneID" id="28837460"/>
<reference evidence="2 3" key="1">
    <citation type="submission" date="2016-03" db="EMBL/GenBank/DDBJ databases">
        <title>Comparative genomics of Pseudogymnoascus destructans, the fungus causing white-nose syndrome of bats.</title>
        <authorList>
            <person name="Palmer J.M."/>
            <person name="Drees K.P."/>
            <person name="Foster J.T."/>
            <person name="Lindner D.L."/>
        </authorList>
    </citation>
    <scope>NUCLEOTIDE SEQUENCE [LARGE SCALE GENOMIC DNA]</scope>
    <source>
        <strain evidence="2 3">UAMH 10579</strain>
    </source>
</reference>
<evidence type="ECO:0000313" key="2">
    <source>
        <dbReference type="EMBL" id="OBT96720.1"/>
    </source>
</evidence>
<evidence type="ECO:0000256" key="1">
    <source>
        <dbReference type="SAM" id="MobiDB-lite"/>
    </source>
</evidence>